<evidence type="ECO:0000313" key="1">
    <source>
        <dbReference type="EMBL" id="MPN36785.1"/>
    </source>
</evidence>
<name>A0A645HCM6_9ZZZZ</name>
<gene>
    <name evidence="1" type="ORF">SDC9_184296</name>
</gene>
<dbReference type="AlphaFoldDB" id="A0A645HCM6"/>
<organism evidence="1">
    <name type="scientific">bioreactor metagenome</name>
    <dbReference type="NCBI Taxonomy" id="1076179"/>
    <lineage>
        <taxon>unclassified sequences</taxon>
        <taxon>metagenomes</taxon>
        <taxon>ecological metagenomes</taxon>
    </lineage>
</organism>
<dbReference type="EMBL" id="VSSQ01091118">
    <property type="protein sequence ID" value="MPN36785.1"/>
    <property type="molecule type" value="Genomic_DNA"/>
</dbReference>
<proteinExistence type="predicted"/>
<sequence length="84" mass="9588">MVDLSLSFVINDYFAILVNSVNPILTELYNGFQKTDSRVLHPNHLKNPDIKYGFFPKGHGLQSDIYLVFIKVVEVFGILINSIF</sequence>
<comment type="caution">
    <text evidence="1">The sequence shown here is derived from an EMBL/GenBank/DDBJ whole genome shotgun (WGS) entry which is preliminary data.</text>
</comment>
<protein>
    <submittedName>
        <fullName evidence="1">Uncharacterized protein</fullName>
    </submittedName>
</protein>
<accession>A0A645HCM6</accession>
<reference evidence="1" key="1">
    <citation type="submission" date="2019-08" db="EMBL/GenBank/DDBJ databases">
        <authorList>
            <person name="Kucharzyk K."/>
            <person name="Murdoch R.W."/>
            <person name="Higgins S."/>
            <person name="Loffler F."/>
        </authorList>
    </citation>
    <scope>NUCLEOTIDE SEQUENCE</scope>
</reference>